<protein>
    <recommendedName>
        <fullName evidence="8">Globin domain-containing protein</fullName>
    </recommendedName>
</protein>
<dbReference type="EMBL" id="UYJE01009527">
    <property type="protein sequence ID" value="VDI74171.1"/>
    <property type="molecule type" value="Genomic_DNA"/>
</dbReference>
<dbReference type="OrthoDB" id="436496at2759"/>
<feature type="compositionally biased region" description="Basic residues" evidence="7">
    <location>
        <begin position="1"/>
        <end position="12"/>
    </location>
</feature>
<dbReference type="PANTHER" id="PTHR46458">
    <property type="entry name" value="BLR2807 PROTEIN"/>
    <property type="match status" value="1"/>
</dbReference>
<evidence type="ECO:0000256" key="1">
    <source>
        <dbReference type="ARBA" id="ARBA00022448"/>
    </source>
</evidence>
<evidence type="ECO:0000259" key="8">
    <source>
        <dbReference type="PROSITE" id="PS01033"/>
    </source>
</evidence>
<dbReference type="GO" id="GO:0046872">
    <property type="term" value="F:metal ion binding"/>
    <property type="evidence" value="ECO:0007669"/>
    <property type="project" value="UniProtKB-KW"/>
</dbReference>
<organism evidence="9 10">
    <name type="scientific">Mytilus galloprovincialis</name>
    <name type="common">Mediterranean mussel</name>
    <dbReference type="NCBI Taxonomy" id="29158"/>
    <lineage>
        <taxon>Eukaryota</taxon>
        <taxon>Metazoa</taxon>
        <taxon>Spiralia</taxon>
        <taxon>Lophotrochozoa</taxon>
        <taxon>Mollusca</taxon>
        <taxon>Bivalvia</taxon>
        <taxon>Autobranchia</taxon>
        <taxon>Pteriomorphia</taxon>
        <taxon>Mytilida</taxon>
        <taxon>Mytiloidea</taxon>
        <taxon>Mytilidae</taxon>
        <taxon>Mytilinae</taxon>
        <taxon>Mytilus</taxon>
    </lineage>
</organism>
<keyword evidence="3 6" id="KW-0561">Oxygen transport</keyword>
<keyword evidence="1 6" id="KW-0813">Transport</keyword>
<dbReference type="CDD" id="cd12137">
    <property type="entry name" value="GbX"/>
    <property type="match status" value="1"/>
</dbReference>
<proteinExistence type="inferred from homology"/>
<dbReference type="InterPro" id="IPR000971">
    <property type="entry name" value="Globin"/>
</dbReference>
<accession>A0A8B6H4B5</accession>
<dbReference type="PANTHER" id="PTHR46458:SF1">
    <property type="entry name" value="GEO09476P1"/>
    <property type="match status" value="1"/>
</dbReference>
<evidence type="ECO:0000313" key="10">
    <source>
        <dbReference type="Proteomes" id="UP000596742"/>
    </source>
</evidence>
<evidence type="ECO:0000256" key="5">
    <source>
        <dbReference type="ARBA" id="ARBA00023004"/>
    </source>
</evidence>
<dbReference type="PROSITE" id="PS01033">
    <property type="entry name" value="GLOBIN"/>
    <property type="match status" value="1"/>
</dbReference>
<gene>
    <name evidence="9" type="ORF">MGAL_10B027039</name>
</gene>
<dbReference type="InterPro" id="IPR050532">
    <property type="entry name" value="Globin-like_OT"/>
</dbReference>
<evidence type="ECO:0000256" key="7">
    <source>
        <dbReference type="SAM" id="MobiDB-lite"/>
    </source>
</evidence>
<dbReference type="GO" id="GO:0019825">
    <property type="term" value="F:oxygen binding"/>
    <property type="evidence" value="ECO:0007669"/>
    <property type="project" value="InterPro"/>
</dbReference>
<comment type="similarity">
    <text evidence="6">Belongs to the globin family.</text>
</comment>
<name>A0A8B6H4B5_MYTGA</name>
<evidence type="ECO:0000256" key="6">
    <source>
        <dbReference type="RuleBase" id="RU000356"/>
    </source>
</evidence>
<sequence length="199" mass="23316">MGCINTKRRKDALRKGIDVTPTKRTKNYLKQNNEQNDSPSNGRCHSEPFPEFTDRQKQLVLDSWKIIQEDMSKVGVVMFMKLFETHPDVQEVFMPFKGMTKEDLQYSNQLKTHALRVMGTVDKCLARIDDTKKIQEMLHDLGSRHVMYNAKVDYIDLIGPQFIWAIQPALKEQWNREVEEAWSDLFKLISQLMKTAMTF</sequence>
<dbReference type="AlphaFoldDB" id="A0A8B6H4B5"/>
<feature type="domain" description="Globin" evidence="8">
    <location>
        <begin position="51"/>
        <end position="198"/>
    </location>
</feature>
<evidence type="ECO:0000256" key="2">
    <source>
        <dbReference type="ARBA" id="ARBA00022617"/>
    </source>
</evidence>
<dbReference type="InterPro" id="IPR009050">
    <property type="entry name" value="Globin-like_sf"/>
</dbReference>
<dbReference type="InterPro" id="IPR012292">
    <property type="entry name" value="Globin/Proto"/>
</dbReference>
<keyword evidence="2 6" id="KW-0349">Heme</keyword>
<dbReference type="Gene3D" id="1.10.490.10">
    <property type="entry name" value="Globins"/>
    <property type="match status" value="1"/>
</dbReference>
<reference evidence="9" key="1">
    <citation type="submission" date="2018-11" db="EMBL/GenBank/DDBJ databases">
        <authorList>
            <person name="Alioto T."/>
            <person name="Alioto T."/>
        </authorList>
    </citation>
    <scope>NUCLEOTIDE SEQUENCE</scope>
</reference>
<feature type="compositionally biased region" description="Polar residues" evidence="7">
    <location>
        <begin position="28"/>
        <end position="43"/>
    </location>
</feature>
<dbReference type="PRINTS" id="PR00188">
    <property type="entry name" value="PLANTGLOBIN"/>
</dbReference>
<keyword evidence="4" id="KW-0479">Metal-binding</keyword>
<keyword evidence="5" id="KW-0408">Iron</keyword>
<evidence type="ECO:0000256" key="3">
    <source>
        <dbReference type="ARBA" id="ARBA00022621"/>
    </source>
</evidence>
<dbReference type="GO" id="GO:0020037">
    <property type="term" value="F:heme binding"/>
    <property type="evidence" value="ECO:0007669"/>
    <property type="project" value="InterPro"/>
</dbReference>
<dbReference type="Proteomes" id="UP000596742">
    <property type="component" value="Unassembled WGS sequence"/>
</dbReference>
<feature type="region of interest" description="Disordered" evidence="7">
    <location>
        <begin position="1"/>
        <end position="49"/>
    </location>
</feature>
<keyword evidence="10" id="KW-1185">Reference proteome</keyword>
<dbReference type="Pfam" id="PF00042">
    <property type="entry name" value="Globin"/>
    <property type="match status" value="1"/>
</dbReference>
<comment type="caution">
    <text evidence="9">The sequence shown here is derived from an EMBL/GenBank/DDBJ whole genome shotgun (WGS) entry which is preliminary data.</text>
</comment>
<dbReference type="SUPFAM" id="SSF46458">
    <property type="entry name" value="Globin-like"/>
    <property type="match status" value="1"/>
</dbReference>
<dbReference type="GO" id="GO:0005344">
    <property type="term" value="F:oxygen carrier activity"/>
    <property type="evidence" value="ECO:0007669"/>
    <property type="project" value="UniProtKB-KW"/>
</dbReference>
<evidence type="ECO:0000313" key="9">
    <source>
        <dbReference type="EMBL" id="VDI74171.1"/>
    </source>
</evidence>
<evidence type="ECO:0000256" key="4">
    <source>
        <dbReference type="ARBA" id="ARBA00022723"/>
    </source>
</evidence>